<name>A0A2Z6DXB8_HYDTE</name>
<evidence type="ECO:0000313" key="4">
    <source>
        <dbReference type="EMBL" id="BBD77087.1"/>
    </source>
</evidence>
<gene>
    <name evidence="4" type="ORF">HPTL_0819</name>
</gene>
<accession>A0A2Z6DXB8</accession>
<comment type="similarity">
    <text evidence="1">Belongs to the glycosyltransferase 20 family.</text>
</comment>
<dbReference type="Pfam" id="PF00982">
    <property type="entry name" value="Glyco_transf_20"/>
    <property type="match status" value="1"/>
</dbReference>
<evidence type="ECO:0000256" key="1">
    <source>
        <dbReference type="ARBA" id="ARBA00008799"/>
    </source>
</evidence>
<dbReference type="AlphaFoldDB" id="A0A2Z6DXB8"/>
<feature type="transmembrane region" description="Helical" evidence="3">
    <location>
        <begin position="50"/>
        <end position="68"/>
    </location>
</feature>
<dbReference type="PANTHER" id="PTHR10788">
    <property type="entry name" value="TREHALOSE-6-PHOSPHATE SYNTHASE"/>
    <property type="match status" value="1"/>
</dbReference>
<dbReference type="GO" id="GO:0003825">
    <property type="term" value="F:alpha,alpha-trehalose-phosphate synthase (UDP-forming) activity"/>
    <property type="evidence" value="ECO:0007669"/>
    <property type="project" value="TreeGrafter"/>
</dbReference>
<dbReference type="Proteomes" id="UP000262004">
    <property type="component" value="Chromosome"/>
</dbReference>
<keyword evidence="3" id="KW-0472">Membrane</keyword>
<feature type="transmembrane region" description="Helical" evidence="3">
    <location>
        <begin position="16"/>
        <end position="38"/>
    </location>
</feature>
<reference evidence="4 5" key="1">
    <citation type="submission" date="2018-04" db="EMBL/GenBank/DDBJ databases">
        <title>Complete genome sequence of Hydrogenophilus thermoluteolus TH-1.</title>
        <authorList>
            <person name="Arai H."/>
        </authorList>
    </citation>
    <scope>NUCLEOTIDE SEQUENCE [LARGE SCALE GENOMIC DNA]</scope>
    <source>
        <strain evidence="4 5">TH-1</strain>
    </source>
</reference>
<dbReference type="PANTHER" id="PTHR10788:SF106">
    <property type="entry name" value="BCDNA.GH08860"/>
    <property type="match status" value="1"/>
</dbReference>
<dbReference type="CDD" id="cd03788">
    <property type="entry name" value="GT20_TPS"/>
    <property type="match status" value="1"/>
</dbReference>
<sequence length="639" mass="72365">MEPLRQLLHKTLRRRVLPLAIGFALVTAFFAFSFAHLLLADQDSPLHGRLILALWTFALVFVGVAVAAEVTSRFIVDRLPATPLPPTQAKQTESSGASATNPSGDTFRPPQRDLKRLVADLEEELRQRARDESQTTWTAATLKSVLRGELRGEEVLVVSNREPYVHQRRGDTIVVNRPASGLVTALEPVMRACSGVWIAHGSGSADRDVVDARDHVAVPPDNPAYELRRIWLSPLEEEGFYYGFANEGLWPLCHIAHVRPTFRNSDWEQYLAVNQRFADAVVEEAKTNDPIVLVQDYHFALLPRMIRKRLPKATIITFWHIPWPNPEVFTISPWATELVEGLLGSSILGFHTQAHCLNFMDTVDRLLEARVDRETYEVTHDQHTTAVRRYPISIEWPPAAAMTAHPVEVCHREIRAENNLPLDCRLGVGVDRLDYTKGIIERFRAIERLLELNPEWIGRFSFVQISAPSRSRLDEYQSYEAQVRALATRINERFCPSGRSGPPPIILKIEHHPPEAVYRYYRAADLCFVSSLHDGMNLVAKEFVAARDDEQGVLILSQFAGAAREMPEALIINPYNADQCAAALHLALTMPAEEQALRMRLMRRLISEFNVYRWAGRMLLDAAIMRQRSRLPELPLSTT</sequence>
<evidence type="ECO:0000256" key="2">
    <source>
        <dbReference type="SAM" id="MobiDB-lite"/>
    </source>
</evidence>
<dbReference type="KEGG" id="htl:HPTL_0819"/>
<protein>
    <submittedName>
        <fullName evidence="4">Trehalose-6-phosphate synthase</fullName>
    </submittedName>
</protein>
<dbReference type="GO" id="GO:0004805">
    <property type="term" value="F:trehalose-phosphatase activity"/>
    <property type="evidence" value="ECO:0007669"/>
    <property type="project" value="TreeGrafter"/>
</dbReference>
<keyword evidence="3" id="KW-0812">Transmembrane</keyword>
<feature type="region of interest" description="Disordered" evidence="2">
    <location>
        <begin position="85"/>
        <end position="112"/>
    </location>
</feature>
<organism evidence="4 5">
    <name type="scientific">Hydrogenophilus thermoluteolus</name>
    <name type="common">Pseudomonas hydrogenothermophila</name>
    <dbReference type="NCBI Taxonomy" id="297"/>
    <lineage>
        <taxon>Bacteria</taxon>
        <taxon>Pseudomonadati</taxon>
        <taxon>Pseudomonadota</taxon>
        <taxon>Hydrogenophilia</taxon>
        <taxon>Hydrogenophilales</taxon>
        <taxon>Hydrogenophilaceae</taxon>
        <taxon>Hydrogenophilus</taxon>
    </lineage>
</organism>
<dbReference type="GO" id="GO:0005829">
    <property type="term" value="C:cytosol"/>
    <property type="evidence" value="ECO:0007669"/>
    <property type="project" value="TreeGrafter"/>
</dbReference>
<dbReference type="RefSeq" id="WP_197713776.1">
    <property type="nucleotide sequence ID" value="NZ_AP018558.1"/>
</dbReference>
<proteinExistence type="inferred from homology"/>
<feature type="compositionally biased region" description="Polar residues" evidence="2">
    <location>
        <begin position="88"/>
        <end position="104"/>
    </location>
</feature>
<dbReference type="InterPro" id="IPR001830">
    <property type="entry name" value="Glyco_trans_20"/>
</dbReference>
<evidence type="ECO:0000313" key="5">
    <source>
        <dbReference type="Proteomes" id="UP000262004"/>
    </source>
</evidence>
<dbReference type="Gene3D" id="3.40.50.2000">
    <property type="entry name" value="Glycogen Phosphorylase B"/>
    <property type="match status" value="2"/>
</dbReference>
<keyword evidence="3" id="KW-1133">Transmembrane helix</keyword>
<keyword evidence="5" id="KW-1185">Reference proteome</keyword>
<dbReference type="GO" id="GO:0005992">
    <property type="term" value="P:trehalose biosynthetic process"/>
    <property type="evidence" value="ECO:0007669"/>
    <property type="project" value="InterPro"/>
</dbReference>
<dbReference type="SUPFAM" id="SSF53756">
    <property type="entry name" value="UDP-Glycosyltransferase/glycogen phosphorylase"/>
    <property type="match status" value="1"/>
</dbReference>
<evidence type="ECO:0000256" key="3">
    <source>
        <dbReference type="SAM" id="Phobius"/>
    </source>
</evidence>
<dbReference type="EMBL" id="AP018558">
    <property type="protein sequence ID" value="BBD77087.1"/>
    <property type="molecule type" value="Genomic_DNA"/>
</dbReference>